<evidence type="ECO:0000313" key="4">
    <source>
        <dbReference type="Proteomes" id="UP000515135"/>
    </source>
</evidence>
<dbReference type="SUPFAM" id="SSF49265">
    <property type="entry name" value="Fibronectin type III"/>
    <property type="match status" value="4"/>
</dbReference>
<dbReference type="InterPro" id="IPR050991">
    <property type="entry name" value="ECM_Regulatory_Proteins"/>
</dbReference>
<dbReference type="InterPro" id="IPR003961">
    <property type="entry name" value="FN3_dom"/>
</dbReference>
<feature type="domain" description="Fibronectin type-III" evidence="3">
    <location>
        <begin position="12"/>
        <end position="96"/>
    </location>
</feature>
<dbReference type="KEGG" id="bbel:109478921"/>
<dbReference type="Pfam" id="PF00041">
    <property type="entry name" value="fn3"/>
    <property type="match status" value="6"/>
</dbReference>
<gene>
    <name evidence="5" type="primary">LOC109478921</name>
</gene>
<dbReference type="CDD" id="cd00063">
    <property type="entry name" value="FN3"/>
    <property type="match status" value="6"/>
</dbReference>
<dbReference type="Proteomes" id="UP000515135">
    <property type="component" value="Unplaced"/>
</dbReference>
<keyword evidence="4" id="KW-1185">Reference proteome</keyword>
<feature type="region of interest" description="Disordered" evidence="2">
    <location>
        <begin position="516"/>
        <end position="537"/>
    </location>
</feature>
<proteinExistence type="predicted"/>
<feature type="domain" description="Fibronectin type-III" evidence="3">
    <location>
        <begin position="445"/>
        <end position="529"/>
    </location>
</feature>
<sequence length="537" mass="57814">MTITTTPAEPDMPSNLRLILRETDRLGLEWTGTGDNYRVTYQPSGDTGTVSVSSTPNTTHTIGNLTAGTSYAVRVYSVSGYLQSAPLEGHWDTKPEAPTDLQLSTVGTDTLNVTWTATSSADFYRVTYEPSDGPEIEFVASTTDTTHIIGNLSGGTLYTVRVYGIRNVVEGEPLQGDQTTDPEAPTNLEFFFVGTNILDVAWTRSSSADEYRVTYQASGGNETDHAVQTSNARSIFGLSAGTLYTIRVYSLSNGAQSLPLEGHQRTNPEAPTNLRFITVNTDSLDVSWNASSSADSYRVIFNSTSGGVDAVSVNSTSNTTHTITSLLPGTLYTVRVYSLKAGSVSVSLQGDQGTKPEAPANFRFSRLSTDRLVAEWNASSSADTYRVTYQAPGDPEVESVASTPSTTHTIGNLTAGTGYTVRVYGIRHGVESDPLQRIHTIRPEAPTNLQIITVNADSLEVSWTASSSADSYEVTCLASGFGYSTSTTHTSHTIEGLLPGTLYTVRVYSLKNGVESDPKQINHGTIQNDHIKKKQNQ</sequence>
<dbReference type="GeneID" id="109478921"/>
<dbReference type="Gene3D" id="2.60.40.10">
    <property type="entry name" value="Immunoglobulins"/>
    <property type="match status" value="6"/>
</dbReference>
<evidence type="ECO:0000256" key="2">
    <source>
        <dbReference type="SAM" id="MobiDB-lite"/>
    </source>
</evidence>
<evidence type="ECO:0000259" key="3">
    <source>
        <dbReference type="PROSITE" id="PS50853"/>
    </source>
</evidence>
<dbReference type="PANTHER" id="PTHR46708:SF2">
    <property type="entry name" value="FIBRONECTIN TYPE-III DOMAIN-CONTAINING PROTEIN"/>
    <property type="match status" value="1"/>
</dbReference>
<dbReference type="PROSITE" id="PS50853">
    <property type="entry name" value="FN3"/>
    <property type="match status" value="5"/>
</dbReference>
<reference evidence="5" key="1">
    <citation type="submission" date="2025-08" db="UniProtKB">
        <authorList>
            <consortium name="RefSeq"/>
        </authorList>
    </citation>
    <scope>IDENTIFICATION</scope>
    <source>
        <tissue evidence="5">Gonad</tissue>
    </source>
</reference>
<dbReference type="RefSeq" id="XP_019636286.1">
    <property type="nucleotide sequence ID" value="XM_019780727.1"/>
</dbReference>
<evidence type="ECO:0000256" key="1">
    <source>
        <dbReference type="ARBA" id="ARBA00022737"/>
    </source>
</evidence>
<name>A0A6P5A3G7_BRABE</name>
<dbReference type="InterPro" id="IPR036116">
    <property type="entry name" value="FN3_sf"/>
</dbReference>
<evidence type="ECO:0000313" key="5">
    <source>
        <dbReference type="RefSeq" id="XP_019636286.1"/>
    </source>
</evidence>
<dbReference type="PANTHER" id="PTHR46708">
    <property type="entry name" value="TENASCIN"/>
    <property type="match status" value="1"/>
</dbReference>
<feature type="domain" description="Fibronectin type-III" evidence="3">
    <location>
        <begin position="270"/>
        <end position="358"/>
    </location>
</feature>
<dbReference type="InterPro" id="IPR013783">
    <property type="entry name" value="Ig-like_fold"/>
</dbReference>
<protein>
    <submittedName>
        <fullName evidence="5">Fibronectin-like</fullName>
    </submittedName>
</protein>
<dbReference type="OrthoDB" id="261433at2759"/>
<keyword evidence="1" id="KW-0677">Repeat</keyword>
<feature type="domain" description="Fibronectin type-III" evidence="3">
    <location>
        <begin position="97"/>
        <end position="184"/>
    </location>
</feature>
<dbReference type="Gene3D" id="6.10.250.2590">
    <property type="match status" value="2"/>
</dbReference>
<organism evidence="4 5">
    <name type="scientific">Branchiostoma belcheri</name>
    <name type="common">Amphioxus</name>
    <dbReference type="NCBI Taxonomy" id="7741"/>
    <lineage>
        <taxon>Eukaryota</taxon>
        <taxon>Metazoa</taxon>
        <taxon>Chordata</taxon>
        <taxon>Cephalochordata</taxon>
        <taxon>Leptocardii</taxon>
        <taxon>Amphioxiformes</taxon>
        <taxon>Branchiostomatidae</taxon>
        <taxon>Branchiostoma</taxon>
    </lineage>
</organism>
<dbReference type="SMART" id="SM00060">
    <property type="entry name" value="FN3"/>
    <property type="match status" value="6"/>
</dbReference>
<accession>A0A6P5A3G7</accession>
<dbReference type="AlphaFoldDB" id="A0A6P5A3G7"/>
<feature type="domain" description="Fibronectin type-III" evidence="3">
    <location>
        <begin position="359"/>
        <end position="443"/>
    </location>
</feature>